<dbReference type="EMBL" id="CP001197">
    <property type="protein sequence ID" value="ACL09291.1"/>
    <property type="molecule type" value="Genomic_DNA"/>
</dbReference>
<dbReference type="PROSITE" id="PS50887">
    <property type="entry name" value="GGDEF"/>
    <property type="match status" value="1"/>
</dbReference>
<dbReference type="InterPro" id="IPR035965">
    <property type="entry name" value="PAS-like_dom_sf"/>
</dbReference>
<proteinExistence type="predicted"/>
<dbReference type="InterPro" id="IPR043128">
    <property type="entry name" value="Rev_trsase/Diguanyl_cyclase"/>
</dbReference>
<dbReference type="InterPro" id="IPR003018">
    <property type="entry name" value="GAF"/>
</dbReference>
<dbReference type="Gene3D" id="3.30.450.40">
    <property type="match status" value="1"/>
</dbReference>
<dbReference type="InterPro" id="IPR000700">
    <property type="entry name" value="PAS-assoc_C"/>
</dbReference>
<dbReference type="eggNOG" id="COG5000">
    <property type="taxonomic scope" value="Bacteria"/>
</dbReference>
<dbReference type="SUPFAM" id="SSF55073">
    <property type="entry name" value="Nucleotide cyclase"/>
    <property type="match status" value="1"/>
</dbReference>
<dbReference type="KEGG" id="dvm:DvMF_2350"/>
<dbReference type="GO" id="GO:0006355">
    <property type="term" value="P:regulation of DNA-templated transcription"/>
    <property type="evidence" value="ECO:0007669"/>
    <property type="project" value="InterPro"/>
</dbReference>
<dbReference type="eggNOG" id="COG2205">
    <property type="taxonomic scope" value="Bacteria"/>
</dbReference>
<dbReference type="InterPro" id="IPR001610">
    <property type="entry name" value="PAC"/>
</dbReference>
<dbReference type="FunFam" id="3.30.70.270:FF:000001">
    <property type="entry name" value="Diguanylate cyclase domain protein"/>
    <property type="match status" value="1"/>
</dbReference>
<dbReference type="PROSITE" id="PS50112">
    <property type="entry name" value="PAS"/>
    <property type="match status" value="3"/>
</dbReference>
<feature type="domain" description="PAC" evidence="2">
    <location>
        <begin position="517"/>
        <end position="569"/>
    </location>
</feature>
<dbReference type="Gene3D" id="3.30.450.20">
    <property type="entry name" value="PAS domain"/>
    <property type="match status" value="5"/>
</dbReference>
<dbReference type="Pfam" id="PF01590">
    <property type="entry name" value="GAF"/>
    <property type="match status" value="1"/>
</dbReference>
<feature type="domain" description="PAS" evidence="1">
    <location>
        <begin position="691"/>
        <end position="761"/>
    </location>
</feature>
<dbReference type="NCBIfam" id="TIGR00254">
    <property type="entry name" value="GGDEF"/>
    <property type="match status" value="1"/>
</dbReference>
<dbReference type="InterPro" id="IPR000014">
    <property type="entry name" value="PAS"/>
</dbReference>
<dbReference type="PANTHER" id="PTHR44757">
    <property type="entry name" value="DIGUANYLATE CYCLASE DGCP"/>
    <property type="match status" value="1"/>
</dbReference>
<dbReference type="PROSITE" id="PS50113">
    <property type="entry name" value="PAC"/>
    <property type="match status" value="4"/>
</dbReference>
<dbReference type="NCBIfam" id="TIGR00229">
    <property type="entry name" value="sensory_box"/>
    <property type="match status" value="3"/>
</dbReference>
<dbReference type="SMART" id="SM00086">
    <property type="entry name" value="PAC"/>
    <property type="match status" value="4"/>
</dbReference>
<dbReference type="Pfam" id="PF13426">
    <property type="entry name" value="PAS_9"/>
    <property type="match status" value="1"/>
</dbReference>
<dbReference type="PANTHER" id="PTHR44757:SF2">
    <property type="entry name" value="BIOFILM ARCHITECTURE MAINTENANCE PROTEIN MBAA"/>
    <property type="match status" value="1"/>
</dbReference>
<dbReference type="CDD" id="cd01949">
    <property type="entry name" value="GGDEF"/>
    <property type="match status" value="1"/>
</dbReference>
<dbReference type="OrthoDB" id="5460745at2"/>
<dbReference type="eggNOG" id="COG3706">
    <property type="taxonomic scope" value="Bacteria"/>
</dbReference>
<dbReference type="SMART" id="SM00267">
    <property type="entry name" value="GGDEF"/>
    <property type="match status" value="1"/>
</dbReference>
<dbReference type="Gene3D" id="3.30.70.270">
    <property type="match status" value="1"/>
</dbReference>
<dbReference type="InterPro" id="IPR052155">
    <property type="entry name" value="Biofilm_reg_signaling"/>
</dbReference>
<evidence type="ECO:0000259" key="3">
    <source>
        <dbReference type="PROSITE" id="PS50887"/>
    </source>
</evidence>
<dbReference type="STRING" id="883.DvMF_2350"/>
<feature type="domain" description="PAS" evidence="1">
    <location>
        <begin position="443"/>
        <end position="513"/>
    </location>
</feature>
<evidence type="ECO:0000259" key="1">
    <source>
        <dbReference type="PROSITE" id="PS50112"/>
    </source>
</evidence>
<dbReference type="Pfam" id="PF00990">
    <property type="entry name" value="GGDEF"/>
    <property type="match status" value="1"/>
</dbReference>
<dbReference type="InterPro" id="IPR029787">
    <property type="entry name" value="Nucleotide_cyclase"/>
</dbReference>
<dbReference type="SMART" id="SM00065">
    <property type="entry name" value="GAF"/>
    <property type="match status" value="1"/>
</dbReference>
<gene>
    <name evidence="4" type="ordered locus">DvMF_2350</name>
</gene>
<dbReference type="GO" id="GO:0003824">
    <property type="term" value="F:catalytic activity"/>
    <property type="evidence" value="ECO:0007669"/>
    <property type="project" value="UniProtKB-ARBA"/>
</dbReference>
<protein>
    <submittedName>
        <fullName evidence="4">Diguanylate cyclase with PAS/PAC and GAF sensors</fullName>
    </submittedName>
</protein>
<sequence length="1000" mass="111464">MDFIRIGERTRNRWQLSLDTLARLLGIGVAAIMRRHPGGLSVLLSSNTAGNPLVPGMRIATMAGGTYCDAVIEAGRPVHVQNALDDPLWRDSPMVRAGFVAYLGYPLLLPDGQLFGTLCLLETRQWLISGMHRGIVDDFHGQVEETLALAYENALFGAQQDTLPSAALTVDIRGMVARVNRRFPKVWGIDVDASSLVGRPLAEVRTLLADRLRDSAAIAGVLPADEVGLAAEPFTLAAQAVPSASVPSARMPDGTGGYPVLLADGRVLRRTYRTLRGEYGRTWGSVWLFEDVTAEVRAQEALTRSEERLKLALDAASEAHWDWNFETGELYCSPRYYEMLGYVPGEFECTHDALRDLMHPDDLCEVTTALCMPDPAVSHAVEACGVGQFEVQFRLRAKGGDWKWMLARGRVLARREDGSPARVVGTHMDITAAVSQRLALGRSEELFRGIFSTASVGIVLLDRFGLLVRVNDACARMLGYATDEMRGQHFSRFMHDDETTLAATTLTSLLDRTQSTSRLQHRLRGKDGSYLWTDISASPLEGPNGEVEAALAIIVDINEQRTAQQAQEDSERRYRALFENAQVGIFRTRISDGRFMEANSRIIEMYGWPDRAEFMEKMRSTEWYVDSEARGRMVGTLLRRGEFRNIEVEMRRRDGSTVWFEYSGKLDGDTIIGVAQDVTQRRAAEAARQRSEAHYRLLFEAAADAIFLHDPEGKFLDVNEVACRRLGYTRRELLAMTPRELDAEEFAEQVGERIRRLREEGSLTFESAHRTRNGTVLPVEIHAKLLDFDGKPVVLSIARDITDRKRLEQALMREATTDPLTGIRNRRQFFVDAEREMGRAVRYGRPLAVLMLDLDRFKRVNDRFGHHAGDAVLMGCVQACQQALRETDILGRLGGEEFAAVLLETDLDDALAAAERLRRAVEEMDVPFSGQRLRCTVSIGLALRGPGDGALDDILRRADSALYAAKEAGRNRVMLARAVNSGAEDQNRRWSSGGVLRGES</sequence>
<dbReference type="InterPro" id="IPR013767">
    <property type="entry name" value="PAS_fold"/>
</dbReference>
<dbReference type="Pfam" id="PF00989">
    <property type="entry name" value="PAS"/>
    <property type="match status" value="2"/>
</dbReference>
<evidence type="ECO:0000313" key="4">
    <source>
        <dbReference type="EMBL" id="ACL09291.1"/>
    </source>
</evidence>
<dbReference type="AlphaFoldDB" id="B8DIJ3"/>
<dbReference type="SUPFAM" id="SSF55781">
    <property type="entry name" value="GAF domain-like"/>
    <property type="match status" value="1"/>
</dbReference>
<dbReference type="SUPFAM" id="SSF55785">
    <property type="entry name" value="PYP-like sensor domain (PAS domain)"/>
    <property type="match status" value="5"/>
</dbReference>
<feature type="domain" description="PAC" evidence="2">
    <location>
        <begin position="644"/>
        <end position="690"/>
    </location>
</feature>
<dbReference type="InterPro" id="IPR029016">
    <property type="entry name" value="GAF-like_dom_sf"/>
</dbReference>
<feature type="domain" description="PAC" evidence="2">
    <location>
        <begin position="763"/>
        <end position="813"/>
    </location>
</feature>
<dbReference type="SMART" id="SM00091">
    <property type="entry name" value="PAS"/>
    <property type="match status" value="5"/>
</dbReference>
<organism evidence="4">
    <name type="scientific">Nitratidesulfovibrio vulgaris (strain DSM 19637 / Miyazaki F)</name>
    <name type="common">Desulfovibrio vulgaris</name>
    <dbReference type="NCBI Taxonomy" id="883"/>
    <lineage>
        <taxon>Bacteria</taxon>
        <taxon>Pseudomonadati</taxon>
        <taxon>Thermodesulfobacteriota</taxon>
        <taxon>Desulfovibrionia</taxon>
        <taxon>Desulfovibrionales</taxon>
        <taxon>Desulfovibrionaceae</taxon>
        <taxon>Nitratidesulfovibrio</taxon>
    </lineage>
</organism>
<evidence type="ECO:0000259" key="2">
    <source>
        <dbReference type="PROSITE" id="PS50113"/>
    </source>
</evidence>
<feature type="domain" description="PAC" evidence="2">
    <location>
        <begin position="389"/>
        <end position="442"/>
    </location>
</feature>
<feature type="domain" description="PAS" evidence="1">
    <location>
        <begin position="305"/>
        <end position="362"/>
    </location>
</feature>
<feature type="domain" description="GGDEF" evidence="3">
    <location>
        <begin position="845"/>
        <end position="978"/>
    </location>
</feature>
<accession>B8DIJ3</accession>
<dbReference type="CDD" id="cd00130">
    <property type="entry name" value="PAS"/>
    <property type="match status" value="4"/>
</dbReference>
<dbReference type="InterPro" id="IPR000160">
    <property type="entry name" value="GGDEF_dom"/>
</dbReference>
<reference evidence="4" key="1">
    <citation type="submission" date="2008-10" db="EMBL/GenBank/DDBJ databases">
        <title>Complete sequence of Desulfovibrio vulgaris str. 'Miyazaki F'.</title>
        <authorList>
            <person name="Lucas S."/>
            <person name="Copeland A."/>
            <person name="Lapidus A."/>
            <person name="Glavina del Rio T."/>
            <person name="Dalin E."/>
            <person name="Tice H."/>
            <person name="Bruce D."/>
            <person name="Goodwin L."/>
            <person name="Pitluck S."/>
            <person name="Sims D."/>
            <person name="Brettin T."/>
            <person name="Detter J.C."/>
            <person name="Han C."/>
            <person name="Larimer F."/>
            <person name="Land M."/>
            <person name="Hauser L."/>
            <person name="Kyrpides N."/>
            <person name="Mikhailova N."/>
            <person name="Hazen T.C."/>
            <person name="Richardson P."/>
        </authorList>
    </citation>
    <scope>NUCLEOTIDE SEQUENCE</scope>
    <source>
        <strain evidence="4">Miyazaki F</strain>
    </source>
</reference>
<dbReference type="Pfam" id="PF08447">
    <property type="entry name" value="PAS_3"/>
    <property type="match status" value="1"/>
</dbReference>
<dbReference type="InterPro" id="IPR013655">
    <property type="entry name" value="PAS_fold_3"/>
</dbReference>
<dbReference type="HOGENOM" id="CLU_299719_0_0_7"/>
<name>B8DIJ3_NITV9</name>